<keyword evidence="4" id="KW-1185">Reference proteome</keyword>
<dbReference type="RefSeq" id="WP_163903158.1">
    <property type="nucleotide sequence ID" value="NZ_CP048427.1"/>
</dbReference>
<dbReference type="Proteomes" id="UP000477849">
    <property type="component" value="Unassembled WGS sequence"/>
</dbReference>
<dbReference type="AlphaFoldDB" id="A0A6M1S3C8"/>
<evidence type="ECO:0000256" key="1">
    <source>
        <dbReference type="SAM" id="Phobius"/>
    </source>
</evidence>
<evidence type="ECO:0000313" key="3">
    <source>
        <dbReference type="EMBL" id="NGO64741.1"/>
    </source>
</evidence>
<dbReference type="InterPro" id="IPR051474">
    <property type="entry name" value="Anti-sigma-K/W_factor"/>
</dbReference>
<feature type="domain" description="Anti-sigma K factor RskA C-terminal" evidence="2">
    <location>
        <begin position="146"/>
        <end position="230"/>
    </location>
</feature>
<dbReference type="Pfam" id="PF10099">
    <property type="entry name" value="RskA_C"/>
    <property type="match status" value="1"/>
</dbReference>
<name>A0A6M1S3C8_9HYPH</name>
<dbReference type="PANTHER" id="PTHR37461">
    <property type="entry name" value="ANTI-SIGMA-K FACTOR RSKA"/>
    <property type="match status" value="1"/>
</dbReference>
<proteinExistence type="predicted"/>
<gene>
    <name evidence="3" type="ORF">G6N76_13815</name>
</gene>
<dbReference type="EMBL" id="JAAKZH010000004">
    <property type="protein sequence ID" value="NGO64741.1"/>
    <property type="molecule type" value="Genomic_DNA"/>
</dbReference>
<keyword evidence="1" id="KW-0472">Membrane</keyword>
<protein>
    <submittedName>
        <fullName evidence="3">Anti-sigma factor</fullName>
    </submittedName>
</protein>
<dbReference type="GO" id="GO:0006417">
    <property type="term" value="P:regulation of translation"/>
    <property type="evidence" value="ECO:0007669"/>
    <property type="project" value="TreeGrafter"/>
</dbReference>
<dbReference type="InterPro" id="IPR018764">
    <property type="entry name" value="RskA_C"/>
</dbReference>
<sequence>MTIPHQSKGNRSRDEVLAGEYVLGALGTEDRLKVQERMRNDHPFAAIVRRWEDNLLQFSDDYGSEVPPEMLFTRMDGRPWKPRRRRSLGMVLAFWNSLAVWRGIGLAALGTLSLYLCLEAGADMRPGSEQSLIAGSSVRNGAIRLVAHYDGGSGRLQVTPAVAGGGKEKSLQIWMVKGTSEPHSLGVLPQTGENEVIVPPELRSRLADGATLALTVEPLGGVSPGAARGPMIALGPANP</sequence>
<evidence type="ECO:0000259" key="2">
    <source>
        <dbReference type="Pfam" id="PF10099"/>
    </source>
</evidence>
<keyword evidence="1" id="KW-0812">Transmembrane</keyword>
<keyword evidence="1" id="KW-1133">Transmembrane helix</keyword>
<organism evidence="3 4">
    <name type="scientific">Rhizobium daejeonense</name>
    <dbReference type="NCBI Taxonomy" id="240521"/>
    <lineage>
        <taxon>Bacteria</taxon>
        <taxon>Pseudomonadati</taxon>
        <taxon>Pseudomonadota</taxon>
        <taxon>Alphaproteobacteria</taxon>
        <taxon>Hyphomicrobiales</taxon>
        <taxon>Rhizobiaceae</taxon>
        <taxon>Rhizobium/Agrobacterium group</taxon>
        <taxon>Rhizobium</taxon>
    </lineage>
</organism>
<dbReference type="GO" id="GO:0005886">
    <property type="term" value="C:plasma membrane"/>
    <property type="evidence" value="ECO:0007669"/>
    <property type="project" value="InterPro"/>
</dbReference>
<feature type="transmembrane region" description="Helical" evidence="1">
    <location>
        <begin position="88"/>
        <end position="116"/>
    </location>
</feature>
<comment type="caution">
    <text evidence="3">The sequence shown here is derived from an EMBL/GenBank/DDBJ whole genome shotgun (WGS) entry which is preliminary data.</text>
</comment>
<evidence type="ECO:0000313" key="4">
    <source>
        <dbReference type="Proteomes" id="UP000477849"/>
    </source>
</evidence>
<accession>A0A6M1S3C8</accession>
<dbReference type="PANTHER" id="PTHR37461:SF1">
    <property type="entry name" value="ANTI-SIGMA-K FACTOR RSKA"/>
    <property type="match status" value="1"/>
</dbReference>
<reference evidence="3 4" key="1">
    <citation type="submission" date="2020-02" db="EMBL/GenBank/DDBJ databases">
        <title>Genome sequence of the type strain CCBAU10050 of Rhizobium daejeonense.</title>
        <authorList>
            <person name="Gao J."/>
            <person name="Sun J."/>
        </authorList>
    </citation>
    <scope>NUCLEOTIDE SEQUENCE [LARGE SCALE GENOMIC DNA]</scope>
    <source>
        <strain evidence="3 4">CCBAU10050</strain>
    </source>
</reference>
<dbReference type="GO" id="GO:0016989">
    <property type="term" value="F:sigma factor antagonist activity"/>
    <property type="evidence" value="ECO:0007669"/>
    <property type="project" value="TreeGrafter"/>
</dbReference>